<protein>
    <recommendedName>
        <fullName evidence="12">Probable peptidoglycan glycosyltransferase FtsW</fullName>
        <ecNumber evidence="14">2.4.99.28</ecNumber>
    </recommendedName>
    <alternativeName>
        <fullName evidence="13">Cell division protein FtsW</fullName>
    </alternativeName>
    <alternativeName>
        <fullName evidence="10">Cell wall polymerase</fullName>
    </alternativeName>
    <alternativeName>
        <fullName evidence="9">Peptidoglycan polymerase</fullName>
    </alternativeName>
</protein>
<feature type="transmembrane region" description="Helical" evidence="16">
    <location>
        <begin position="336"/>
        <end position="359"/>
    </location>
</feature>
<keyword evidence="8 16" id="KW-0472">Membrane</keyword>
<dbReference type="InterPro" id="IPR001182">
    <property type="entry name" value="FtsW/RodA"/>
</dbReference>
<dbReference type="AlphaFoldDB" id="A0A1N7F7Q0"/>
<dbReference type="GO" id="GO:0015648">
    <property type="term" value="F:lipid-linked peptidoglycan transporter activity"/>
    <property type="evidence" value="ECO:0007669"/>
    <property type="project" value="TreeGrafter"/>
</dbReference>
<evidence type="ECO:0000256" key="11">
    <source>
        <dbReference type="ARBA" id="ARBA00038053"/>
    </source>
</evidence>
<feature type="transmembrane region" description="Helical" evidence="16">
    <location>
        <begin position="194"/>
        <end position="209"/>
    </location>
</feature>
<dbReference type="GO" id="GO:0032153">
    <property type="term" value="C:cell division site"/>
    <property type="evidence" value="ECO:0007669"/>
    <property type="project" value="TreeGrafter"/>
</dbReference>
<dbReference type="GO" id="GO:0008955">
    <property type="term" value="F:peptidoglycan glycosyltransferase activity"/>
    <property type="evidence" value="ECO:0007669"/>
    <property type="project" value="UniProtKB-EC"/>
</dbReference>
<comment type="subcellular location">
    <subcellularLocation>
        <location evidence="1">Membrane</location>
        <topology evidence="1">Multi-pass membrane protein</topology>
    </subcellularLocation>
</comment>
<dbReference type="EC" id="2.4.99.28" evidence="14"/>
<evidence type="ECO:0000256" key="3">
    <source>
        <dbReference type="ARBA" id="ARBA00022679"/>
    </source>
</evidence>
<evidence type="ECO:0000256" key="1">
    <source>
        <dbReference type="ARBA" id="ARBA00004141"/>
    </source>
</evidence>
<dbReference type="PROSITE" id="PS00428">
    <property type="entry name" value="FTSW_RODA_SPOVE"/>
    <property type="match status" value="1"/>
</dbReference>
<keyword evidence="2" id="KW-0328">Glycosyltransferase</keyword>
<reference evidence="18" key="1">
    <citation type="submission" date="2017-01" db="EMBL/GenBank/DDBJ databases">
        <authorList>
            <person name="Varghese N."/>
            <person name="Submissions S."/>
        </authorList>
    </citation>
    <scope>NUCLEOTIDE SEQUENCE [LARGE SCALE GENOMIC DNA]</scope>
    <source>
        <strain evidence="18">DSM 21768</strain>
    </source>
</reference>
<evidence type="ECO:0000256" key="13">
    <source>
        <dbReference type="ARBA" id="ARBA00041418"/>
    </source>
</evidence>
<keyword evidence="7 16" id="KW-1133">Transmembrane helix</keyword>
<feature type="transmembrane region" description="Helical" evidence="16">
    <location>
        <begin position="71"/>
        <end position="90"/>
    </location>
</feature>
<gene>
    <name evidence="17" type="ORF">SAMN02745664_11073</name>
</gene>
<evidence type="ECO:0000256" key="7">
    <source>
        <dbReference type="ARBA" id="ARBA00022989"/>
    </source>
</evidence>
<feature type="transmembrane region" description="Helical" evidence="16">
    <location>
        <begin position="171"/>
        <end position="188"/>
    </location>
</feature>
<feature type="transmembrane region" description="Helical" evidence="16">
    <location>
        <begin position="37"/>
        <end position="59"/>
    </location>
</feature>
<comment type="catalytic activity">
    <reaction evidence="15">
        <text>[GlcNAc-(1-&gt;4)-Mur2Ac(oyl-L-Ala-gamma-D-Glu-L-Lys-D-Ala-D-Ala)](n)-di-trans,octa-cis-undecaprenyl diphosphate + beta-D-GlcNAc-(1-&gt;4)-Mur2Ac(oyl-L-Ala-gamma-D-Glu-L-Lys-D-Ala-D-Ala)-di-trans,octa-cis-undecaprenyl diphosphate = [GlcNAc-(1-&gt;4)-Mur2Ac(oyl-L-Ala-gamma-D-Glu-L-Lys-D-Ala-D-Ala)](n+1)-di-trans,octa-cis-undecaprenyl diphosphate + di-trans,octa-cis-undecaprenyl diphosphate + H(+)</text>
        <dbReference type="Rhea" id="RHEA:23708"/>
        <dbReference type="Rhea" id="RHEA-COMP:9602"/>
        <dbReference type="Rhea" id="RHEA-COMP:9603"/>
        <dbReference type="ChEBI" id="CHEBI:15378"/>
        <dbReference type="ChEBI" id="CHEBI:58405"/>
        <dbReference type="ChEBI" id="CHEBI:60033"/>
        <dbReference type="ChEBI" id="CHEBI:78435"/>
        <dbReference type="EC" id="2.4.99.28"/>
    </reaction>
</comment>
<dbReference type="GO" id="GO:0008360">
    <property type="term" value="P:regulation of cell shape"/>
    <property type="evidence" value="ECO:0007669"/>
    <property type="project" value="UniProtKB-KW"/>
</dbReference>
<evidence type="ECO:0000313" key="18">
    <source>
        <dbReference type="Proteomes" id="UP000187495"/>
    </source>
</evidence>
<dbReference type="Pfam" id="PF01098">
    <property type="entry name" value="FTSW_RODA_SPOVE"/>
    <property type="match status" value="1"/>
</dbReference>
<evidence type="ECO:0000256" key="15">
    <source>
        <dbReference type="ARBA" id="ARBA00049902"/>
    </source>
</evidence>
<dbReference type="Proteomes" id="UP000187495">
    <property type="component" value="Unassembled WGS sequence"/>
</dbReference>
<feature type="transmembrane region" description="Helical" evidence="16">
    <location>
        <begin position="371"/>
        <end position="390"/>
    </location>
</feature>
<evidence type="ECO:0000256" key="4">
    <source>
        <dbReference type="ARBA" id="ARBA00022692"/>
    </source>
</evidence>
<evidence type="ECO:0000256" key="9">
    <source>
        <dbReference type="ARBA" id="ARBA00032370"/>
    </source>
</evidence>
<keyword evidence="5" id="KW-0133">Cell shape</keyword>
<name>A0A1N7F7Q0_9GAMM</name>
<comment type="similarity">
    <text evidence="11">Belongs to the SEDS family. FtsW subfamily.</text>
</comment>
<keyword evidence="4 16" id="KW-0812">Transmembrane</keyword>
<feature type="transmembrane region" description="Helical" evidence="16">
    <location>
        <begin position="216"/>
        <end position="233"/>
    </location>
</feature>
<evidence type="ECO:0000256" key="8">
    <source>
        <dbReference type="ARBA" id="ARBA00023136"/>
    </source>
</evidence>
<proteinExistence type="inferred from homology"/>
<evidence type="ECO:0000313" key="17">
    <source>
        <dbReference type="EMBL" id="SIR96367.1"/>
    </source>
</evidence>
<evidence type="ECO:0000256" key="5">
    <source>
        <dbReference type="ARBA" id="ARBA00022960"/>
    </source>
</evidence>
<keyword evidence="6" id="KW-0573">Peptidoglycan synthesis</keyword>
<dbReference type="STRING" id="34061.B0189_04810"/>
<dbReference type="RefSeq" id="WP_143821477.1">
    <property type="nucleotide sequence ID" value="NZ_FTNU01000010.1"/>
</dbReference>
<dbReference type="EMBL" id="FTNU01000010">
    <property type="protein sequence ID" value="SIR96367.1"/>
    <property type="molecule type" value="Genomic_DNA"/>
</dbReference>
<dbReference type="PANTHER" id="PTHR30474">
    <property type="entry name" value="CELL CYCLE PROTEIN"/>
    <property type="match status" value="1"/>
</dbReference>
<evidence type="ECO:0000256" key="14">
    <source>
        <dbReference type="ARBA" id="ARBA00044770"/>
    </source>
</evidence>
<dbReference type="PANTHER" id="PTHR30474:SF2">
    <property type="entry name" value="PEPTIDOGLYCAN GLYCOSYLTRANSFERASE FTSW-RELATED"/>
    <property type="match status" value="1"/>
</dbReference>
<evidence type="ECO:0000256" key="2">
    <source>
        <dbReference type="ARBA" id="ARBA00022676"/>
    </source>
</evidence>
<evidence type="ECO:0000256" key="6">
    <source>
        <dbReference type="ARBA" id="ARBA00022984"/>
    </source>
</evidence>
<dbReference type="GO" id="GO:0009252">
    <property type="term" value="P:peptidoglycan biosynthetic process"/>
    <property type="evidence" value="ECO:0007669"/>
    <property type="project" value="UniProtKB-KW"/>
</dbReference>
<feature type="transmembrane region" description="Helical" evidence="16">
    <location>
        <begin position="102"/>
        <end position="122"/>
    </location>
</feature>
<dbReference type="GO" id="GO:0051301">
    <property type="term" value="P:cell division"/>
    <property type="evidence" value="ECO:0007669"/>
    <property type="project" value="UniProtKB-KW"/>
</dbReference>
<dbReference type="InterPro" id="IPR018365">
    <property type="entry name" value="Cell_cycle_FtsW-rel_CS"/>
</dbReference>
<keyword evidence="18" id="KW-1185">Reference proteome</keyword>
<feature type="transmembrane region" description="Helical" evidence="16">
    <location>
        <begin position="302"/>
        <end position="324"/>
    </location>
</feature>
<accession>A0A1N7F7Q0</accession>
<evidence type="ECO:0000256" key="10">
    <source>
        <dbReference type="ARBA" id="ARBA00033270"/>
    </source>
</evidence>
<evidence type="ECO:0000256" key="16">
    <source>
        <dbReference type="SAM" id="Phobius"/>
    </source>
</evidence>
<dbReference type="GO" id="GO:0005886">
    <property type="term" value="C:plasma membrane"/>
    <property type="evidence" value="ECO:0007669"/>
    <property type="project" value="TreeGrafter"/>
</dbReference>
<keyword evidence="17" id="KW-0131">Cell cycle</keyword>
<organism evidence="17 18">
    <name type="scientific">Moraxella cuniculi DSM 21768</name>
    <dbReference type="NCBI Taxonomy" id="1122245"/>
    <lineage>
        <taxon>Bacteria</taxon>
        <taxon>Pseudomonadati</taxon>
        <taxon>Pseudomonadota</taxon>
        <taxon>Gammaproteobacteria</taxon>
        <taxon>Moraxellales</taxon>
        <taxon>Moraxellaceae</taxon>
        <taxon>Moraxella</taxon>
    </lineage>
</organism>
<keyword evidence="3" id="KW-0808">Transferase</keyword>
<keyword evidence="17" id="KW-0132">Cell division</keyword>
<sequence>MDHPSQNFFGKSTNKLLDKVVDKIFGLTDRFNPRTTLIASLILLICTSLLMIASASIPFASAKGYAEPLRFFWLQLGYVAIGVMAAITIYKIPIKYYYKQHFHFILTMWATVLILLILTKLIGEEINGSTRWLSLGPFNLQTAELAKAVMVFVTADYVVRRSAEIRSNIYTGARLLIWYLPVVFFLIIQPDFGSVVVMAATLLVMVYVGGAQGKQYLAPAIVLLSTMGIAAIAEPYRRERILSLVGNPFDDVQGRNYQLVRSLIAYGRGRLTGTGYGDSIQKLAQLPEAHTDFLLAVTGEELGFIGVVFVLLLEAVIVLSIMAISLQALKRRQLRLSYTVFGFAIIIFGQVVINAGMTMGLLPTKGLTMPFFSYGGSSLVVLLMMIGFVLKVENQSPIIDAKRQNDKY</sequence>
<evidence type="ECO:0000256" key="12">
    <source>
        <dbReference type="ARBA" id="ARBA00041185"/>
    </source>
</evidence>